<organism evidence="3">
    <name type="scientific">marine sediment metagenome</name>
    <dbReference type="NCBI Taxonomy" id="412755"/>
    <lineage>
        <taxon>unclassified sequences</taxon>
        <taxon>metagenomes</taxon>
        <taxon>ecological metagenomes</taxon>
    </lineage>
</organism>
<proteinExistence type="predicted"/>
<evidence type="ECO:0000256" key="1">
    <source>
        <dbReference type="SAM" id="MobiDB-lite"/>
    </source>
</evidence>
<evidence type="ECO:0000313" key="3">
    <source>
        <dbReference type="EMBL" id="KKN37859.1"/>
    </source>
</evidence>
<dbReference type="InterPro" id="IPR002477">
    <property type="entry name" value="Peptidoglycan-bd-like"/>
</dbReference>
<protein>
    <recommendedName>
        <fullName evidence="2">Peptidoglycan binding-like domain-containing protein</fullName>
    </recommendedName>
</protein>
<accession>A0A0F9Q5R0</accession>
<name>A0A0F9Q5R0_9ZZZZ</name>
<dbReference type="Pfam" id="PF01471">
    <property type="entry name" value="PG_binding_1"/>
    <property type="match status" value="1"/>
</dbReference>
<dbReference type="InterPro" id="IPR036365">
    <property type="entry name" value="PGBD-like_sf"/>
</dbReference>
<evidence type="ECO:0000259" key="2">
    <source>
        <dbReference type="Pfam" id="PF01471"/>
    </source>
</evidence>
<reference evidence="3" key="1">
    <citation type="journal article" date="2015" name="Nature">
        <title>Complex archaea that bridge the gap between prokaryotes and eukaryotes.</title>
        <authorList>
            <person name="Spang A."/>
            <person name="Saw J.H."/>
            <person name="Jorgensen S.L."/>
            <person name="Zaremba-Niedzwiedzka K."/>
            <person name="Martijn J."/>
            <person name="Lind A.E."/>
            <person name="van Eijk R."/>
            <person name="Schleper C."/>
            <person name="Guy L."/>
            <person name="Ettema T.J."/>
        </authorList>
    </citation>
    <scope>NUCLEOTIDE SEQUENCE</scope>
</reference>
<dbReference type="EMBL" id="LAZR01001866">
    <property type="protein sequence ID" value="KKN37859.1"/>
    <property type="molecule type" value="Genomic_DNA"/>
</dbReference>
<comment type="caution">
    <text evidence="3">The sequence shown here is derived from an EMBL/GenBank/DDBJ whole genome shotgun (WGS) entry which is preliminary data.</text>
</comment>
<feature type="region of interest" description="Disordered" evidence="1">
    <location>
        <begin position="1"/>
        <end position="41"/>
    </location>
</feature>
<feature type="domain" description="Peptidoglycan binding-like" evidence="2">
    <location>
        <begin position="104"/>
        <end position="154"/>
    </location>
</feature>
<sequence>MSMIVLSSCAQPHQPLQDDEPGVREATSQGPAGAQPGTCWGRTISPAVIETVTEQLQIKPAQISATGEIQTLPVYKTETRQEIVKPRQDNWFETPCPHQLTPDFISTLQRALEARDAYDGDITGTLDDPTRRAMRLYQMSQGGPDSPVLSLETARSLGLVAVERTP</sequence>
<gene>
    <name evidence="3" type="ORF">LCGC14_0759350</name>
</gene>
<dbReference type="SUPFAM" id="SSF47090">
    <property type="entry name" value="PGBD-like"/>
    <property type="match status" value="1"/>
</dbReference>
<dbReference type="AlphaFoldDB" id="A0A0F9Q5R0"/>